<dbReference type="InterPro" id="IPR014347">
    <property type="entry name" value="Tautomerase/MIF_sf"/>
</dbReference>
<dbReference type="RefSeq" id="WP_183975220.1">
    <property type="nucleotide sequence ID" value="NZ_JACHEB010000003.1"/>
</dbReference>
<protein>
    <submittedName>
        <fullName evidence="1">Phenylpyruvate tautomerase PptA (4-oxalocrotonate tautomerase family)</fullName>
    </submittedName>
</protein>
<proteinExistence type="predicted"/>
<organism evidence="1 2">
    <name type="scientific">Tunturiibacter gelidiferens</name>
    <dbReference type="NCBI Taxonomy" id="3069689"/>
    <lineage>
        <taxon>Bacteria</taxon>
        <taxon>Pseudomonadati</taxon>
        <taxon>Acidobacteriota</taxon>
        <taxon>Terriglobia</taxon>
        <taxon>Terriglobales</taxon>
        <taxon>Acidobacteriaceae</taxon>
        <taxon>Tunturiibacter</taxon>
    </lineage>
</organism>
<dbReference type="InterPro" id="IPR037479">
    <property type="entry name" value="Tauto_MSAD"/>
</dbReference>
<dbReference type="Pfam" id="PF14552">
    <property type="entry name" value="Tautomerase_2"/>
    <property type="match status" value="1"/>
</dbReference>
<keyword evidence="2" id="KW-1185">Reference proteome</keyword>
<comment type="caution">
    <text evidence="1">The sequence shown here is derived from an EMBL/GenBank/DDBJ whole genome shotgun (WGS) entry which is preliminary data.</text>
</comment>
<name>A0A9X0QCM4_9BACT</name>
<dbReference type="SUPFAM" id="SSF55331">
    <property type="entry name" value="Tautomerase/MIF"/>
    <property type="match status" value="1"/>
</dbReference>
<gene>
    <name evidence="1" type="ORF">HDF14_001672</name>
</gene>
<evidence type="ECO:0000313" key="1">
    <source>
        <dbReference type="EMBL" id="MBB5328066.1"/>
    </source>
</evidence>
<sequence length="130" mass="14047">MPLFTVTMRSGRAADEKDAISRAIHQASISAGYPHDDMFQRFFCLEQSDLKVDLNYPGLPKPRTEKVLMIEVLVSSGTDAARKARLLAALVETLEGVGTDPNDIMVFFGEVDRASSSFGGGRLASPVVTA</sequence>
<dbReference type="EMBL" id="JACHEB010000003">
    <property type="protein sequence ID" value="MBB5328066.1"/>
    <property type="molecule type" value="Genomic_DNA"/>
</dbReference>
<dbReference type="Gene3D" id="3.30.429.10">
    <property type="entry name" value="Macrophage Migration Inhibitory Factor"/>
    <property type="match status" value="1"/>
</dbReference>
<reference evidence="1 2" key="1">
    <citation type="submission" date="2020-08" db="EMBL/GenBank/DDBJ databases">
        <title>Genomic Encyclopedia of Type Strains, Phase IV (KMG-V): Genome sequencing to study the core and pangenomes of soil and plant-associated prokaryotes.</title>
        <authorList>
            <person name="Whitman W."/>
        </authorList>
    </citation>
    <scope>NUCLEOTIDE SEQUENCE [LARGE SCALE GENOMIC DNA]</scope>
    <source>
        <strain evidence="1 2">X5P2</strain>
    </source>
</reference>
<dbReference type="PANTHER" id="PTHR38460">
    <property type="entry name" value="TAUTOMERASE YOLI-RELATED"/>
    <property type="match status" value="1"/>
</dbReference>
<dbReference type="AlphaFoldDB" id="A0A9X0QCM4"/>
<dbReference type="PANTHER" id="PTHR38460:SF1">
    <property type="entry name" value="TAUTOMERASE YOLI-RELATED"/>
    <property type="match status" value="1"/>
</dbReference>
<accession>A0A9X0QCM4</accession>
<dbReference type="Proteomes" id="UP000535182">
    <property type="component" value="Unassembled WGS sequence"/>
</dbReference>
<evidence type="ECO:0000313" key="2">
    <source>
        <dbReference type="Proteomes" id="UP000535182"/>
    </source>
</evidence>